<feature type="domain" description="ABC transporter" evidence="5">
    <location>
        <begin position="4"/>
        <end position="207"/>
    </location>
</feature>
<dbReference type="PANTHER" id="PTHR43553:SF24">
    <property type="entry name" value="ENERGY-COUPLING FACTOR TRANSPORTER ATP-BINDING PROTEIN ECFA1"/>
    <property type="match status" value="1"/>
</dbReference>
<comment type="similarity">
    <text evidence="1">Belongs to the ABC transporter superfamily.</text>
</comment>
<dbReference type="STRING" id="92487.SAMN02745130_03916"/>
<dbReference type="GO" id="GO:0016887">
    <property type="term" value="F:ATP hydrolysis activity"/>
    <property type="evidence" value="ECO:0007669"/>
    <property type="project" value="InterPro"/>
</dbReference>
<dbReference type="CDD" id="cd03225">
    <property type="entry name" value="ABC_cobalt_CbiO_domain1"/>
    <property type="match status" value="1"/>
</dbReference>
<dbReference type="Proteomes" id="UP000190460">
    <property type="component" value="Unassembled WGS sequence"/>
</dbReference>
<reference evidence="6 7" key="1">
    <citation type="submission" date="2017-02" db="EMBL/GenBank/DDBJ databases">
        <authorList>
            <person name="Peterson S.W."/>
        </authorList>
    </citation>
    <scope>NUCLEOTIDE SEQUENCE [LARGE SCALE GENOMIC DNA]</scope>
    <source>
        <strain evidence="6 7">ATCC 49788</strain>
    </source>
</reference>
<dbReference type="OrthoDB" id="9800654at2"/>
<dbReference type="GO" id="GO:0005524">
    <property type="term" value="F:ATP binding"/>
    <property type="evidence" value="ECO:0007669"/>
    <property type="project" value="UniProtKB-KW"/>
</dbReference>
<name>A0A1T4Y5I7_9GAMM</name>
<sequence>MNELIFHQLSKHYGKRCLFTELTLPLIAGQCLLLTGKNGAGKSTLMRILAGLDKPDQGEIQADGKRYSWRAYRPQLQRQILYLHQQPYLFEGSVWDNLAYALTRGLPRSEQHQQIEAIADWAGLTALLMNPAKRLSGGEAQRLAMARALLRKPRALLLDEPTANMDQAARLLTLEMLEDLKRQGLRLMVASHDPDWFQAVTNQHLAL</sequence>
<dbReference type="InterPro" id="IPR017871">
    <property type="entry name" value="ABC_transporter-like_CS"/>
</dbReference>
<evidence type="ECO:0000256" key="2">
    <source>
        <dbReference type="ARBA" id="ARBA00022448"/>
    </source>
</evidence>
<protein>
    <submittedName>
        <fullName evidence="6">Tungstate transport system ATP-binding protein</fullName>
    </submittedName>
</protein>
<dbReference type="RefSeq" id="WP_078924322.1">
    <property type="nucleotide sequence ID" value="NZ_FUYB01000038.1"/>
</dbReference>
<dbReference type="Gene3D" id="3.40.50.300">
    <property type="entry name" value="P-loop containing nucleotide triphosphate hydrolases"/>
    <property type="match status" value="1"/>
</dbReference>
<dbReference type="InterPro" id="IPR003439">
    <property type="entry name" value="ABC_transporter-like_ATP-bd"/>
</dbReference>
<evidence type="ECO:0000256" key="1">
    <source>
        <dbReference type="ARBA" id="ARBA00005417"/>
    </source>
</evidence>
<organism evidence="6 7">
    <name type="scientific">Thiothrix eikelboomii</name>
    <dbReference type="NCBI Taxonomy" id="92487"/>
    <lineage>
        <taxon>Bacteria</taxon>
        <taxon>Pseudomonadati</taxon>
        <taxon>Pseudomonadota</taxon>
        <taxon>Gammaproteobacteria</taxon>
        <taxon>Thiotrichales</taxon>
        <taxon>Thiotrichaceae</taxon>
        <taxon>Thiothrix</taxon>
    </lineage>
</organism>
<proteinExistence type="inferred from homology"/>
<dbReference type="GO" id="GO:0042626">
    <property type="term" value="F:ATPase-coupled transmembrane transporter activity"/>
    <property type="evidence" value="ECO:0007669"/>
    <property type="project" value="TreeGrafter"/>
</dbReference>
<dbReference type="GO" id="GO:0043190">
    <property type="term" value="C:ATP-binding cassette (ABC) transporter complex"/>
    <property type="evidence" value="ECO:0007669"/>
    <property type="project" value="TreeGrafter"/>
</dbReference>
<accession>A0A1T4Y5I7</accession>
<dbReference type="InterPro" id="IPR027417">
    <property type="entry name" value="P-loop_NTPase"/>
</dbReference>
<evidence type="ECO:0000256" key="3">
    <source>
        <dbReference type="ARBA" id="ARBA00022741"/>
    </source>
</evidence>
<dbReference type="PROSITE" id="PS50893">
    <property type="entry name" value="ABC_TRANSPORTER_2"/>
    <property type="match status" value="1"/>
</dbReference>
<evidence type="ECO:0000259" key="5">
    <source>
        <dbReference type="PROSITE" id="PS50893"/>
    </source>
</evidence>
<dbReference type="SUPFAM" id="SSF52540">
    <property type="entry name" value="P-loop containing nucleoside triphosphate hydrolases"/>
    <property type="match status" value="1"/>
</dbReference>
<dbReference type="PROSITE" id="PS00211">
    <property type="entry name" value="ABC_TRANSPORTER_1"/>
    <property type="match status" value="1"/>
</dbReference>
<dbReference type="Pfam" id="PF00005">
    <property type="entry name" value="ABC_tran"/>
    <property type="match status" value="1"/>
</dbReference>
<keyword evidence="4 6" id="KW-0067">ATP-binding</keyword>
<evidence type="ECO:0000313" key="7">
    <source>
        <dbReference type="Proteomes" id="UP000190460"/>
    </source>
</evidence>
<keyword evidence="3" id="KW-0547">Nucleotide-binding</keyword>
<dbReference type="AlphaFoldDB" id="A0A1T4Y5I7"/>
<keyword evidence="2" id="KW-0813">Transport</keyword>
<dbReference type="InterPro" id="IPR050095">
    <property type="entry name" value="ECF_ABC_transporter_ATP-bd"/>
</dbReference>
<dbReference type="PANTHER" id="PTHR43553">
    <property type="entry name" value="HEAVY METAL TRANSPORTER"/>
    <property type="match status" value="1"/>
</dbReference>
<dbReference type="InterPro" id="IPR003593">
    <property type="entry name" value="AAA+_ATPase"/>
</dbReference>
<gene>
    <name evidence="6" type="ORF">SAMN02745130_03916</name>
</gene>
<evidence type="ECO:0000313" key="6">
    <source>
        <dbReference type="EMBL" id="SKA96778.1"/>
    </source>
</evidence>
<keyword evidence="7" id="KW-1185">Reference proteome</keyword>
<dbReference type="InterPro" id="IPR015856">
    <property type="entry name" value="ABC_transpr_CbiO/EcfA_su"/>
</dbReference>
<dbReference type="SMART" id="SM00382">
    <property type="entry name" value="AAA"/>
    <property type="match status" value="1"/>
</dbReference>
<dbReference type="EMBL" id="FUYB01000038">
    <property type="protein sequence ID" value="SKA96778.1"/>
    <property type="molecule type" value="Genomic_DNA"/>
</dbReference>
<evidence type="ECO:0000256" key="4">
    <source>
        <dbReference type="ARBA" id="ARBA00022840"/>
    </source>
</evidence>